<dbReference type="AlphaFoldDB" id="A0AAP0GIJ2"/>
<keyword evidence="1" id="KW-1133">Transmembrane helix</keyword>
<name>A0AAP0GIJ2_9ASTR</name>
<keyword evidence="1" id="KW-0472">Membrane</keyword>
<dbReference type="Pfam" id="PF03140">
    <property type="entry name" value="DUF247"/>
    <property type="match status" value="1"/>
</dbReference>
<feature type="transmembrane region" description="Helical" evidence="1">
    <location>
        <begin position="412"/>
        <end position="436"/>
    </location>
</feature>
<dbReference type="EMBL" id="JBCNJP010007465">
    <property type="protein sequence ID" value="KAK9049275.1"/>
    <property type="molecule type" value="Genomic_DNA"/>
</dbReference>
<evidence type="ECO:0000313" key="3">
    <source>
        <dbReference type="Proteomes" id="UP001408789"/>
    </source>
</evidence>
<keyword evidence="3" id="KW-1185">Reference proteome</keyword>
<dbReference type="PANTHER" id="PTHR31170:SF25">
    <property type="entry name" value="BNAA09G04570D PROTEIN"/>
    <property type="match status" value="1"/>
</dbReference>
<organism evidence="2 3">
    <name type="scientific">Deinandra increscens subsp. villosa</name>
    <dbReference type="NCBI Taxonomy" id="3103831"/>
    <lineage>
        <taxon>Eukaryota</taxon>
        <taxon>Viridiplantae</taxon>
        <taxon>Streptophyta</taxon>
        <taxon>Embryophyta</taxon>
        <taxon>Tracheophyta</taxon>
        <taxon>Spermatophyta</taxon>
        <taxon>Magnoliopsida</taxon>
        <taxon>eudicotyledons</taxon>
        <taxon>Gunneridae</taxon>
        <taxon>Pentapetalae</taxon>
        <taxon>asterids</taxon>
        <taxon>campanulids</taxon>
        <taxon>Asterales</taxon>
        <taxon>Asteraceae</taxon>
        <taxon>Asteroideae</taxon>
        <taxon>Heliantheae alliance</taxon>
        <taxon>Madieae</taxon>
        <taxon>Madiinae</taxon>
        <taxon>Deinandra</taxon>
    </lineage>
</organism>
<gene>
    <name evidence="2" type="ORF">SSX86_031757</name>
</gene>
<keyword evidence="1" id="KW-0812">Transmembrane</keyword>
<dbReference type="Proteomes" id="UP001408789">
    <property type="component" value="Unassembled WGS sequence"/>
</dbReference>
<reference evidence="2 3" key="1">
    <citation type="submission" date="2024-04" db="EMBL/GenBank/DDBJ databases">
        <title>The reference genome of an endangered Asteraceae, Deinandra increscens subsp. villosa, native to the Central Coast of California.</title>
        <authorList>
            <person name="Guilliams M."/>
            <person name="Hasenstab-Lehman K."/>
            <person name="Meyer R."/>
            <person name="Mcevoy S."/>
        </authorList>
    </citation>
    <scope>NUCLEOTIDE SEQUENCE [LARGE SCALE GENOMIC DNA]</scope>
    <source>
        <tissue evidence="2">Leaf</tissue>
    </source>
</reference>
<sequence>MEDNDLELGSGDVDNIQLLLAHHVDKESSYRNRISPSIYMVPSRLRDLSPSSFEPRLVSIGPLHREDVNVQAFEGHKSVYLIKLMSRIYIYSKEEVWKTCMQKADYWKNEIKACYDWPKNKNYSDAEIAEMMVIDACFILEFTYQLVHGREEDCSLNMMQLVSVLADLVLLENQIPLFFLNEIYHCTISKFTSHVSLIRLIRALLYGKIRSIFLSETLEININNVSISTADHILSLLHQCFMPPDNIEKVQMGIRIHSATDLDMAGVNFKPSSENSTWVMGIEMKQYHRFPYNPTLTMPVLQVHDSTEFILRNLIAYEQSFKPRMYFTSYVVALDMLVNSPKDVAKLVDSRVLTNMMSSNEEAATMINSLGKNVLVDYTYYEQEWEKVNKYYNGYWPKNIASLKSTYFRSPWSIIALIAGIILFVLQVVQTIFTIMPSGNK</sequence>
<dbReference type="InterPro" id="IPR004158">
    <property type="entry name" value="DUF247_pln"/>
</dbReference>
<evidence type="ECO:0000313" key="2">
    <source>
        <dbReference type="EMBL" id="KAK9049275.1"/>
    </source>
</evidence>
<dbReference type="PANTHER" id="PTHR31170">
    <property type="entry name" value="BNAC04G53230D PROTEIN"/>
    <property type="match status" value="1"/>
</dbReference>
<comment type="caution">
    <text evidence="2">The sequence shown here is derived from an EMBL/GenBank/DDBJ whole genome shotgun (WGS) entry which is preliminary data.</text>
</comment>
<proteinExistence type="predicted"/>
<accession>A0AAP0GIJ2</accession>
<protein>
    <submittedName>
        <fullName evidence="2">Uncharacterized protein</fullName>
    </submittedName>
</protein>
<evidence type="ECO:0000256" key="1">
    <source>
        <dbReference type="SAM" id="Phobius"/>
    </source>
</evidence>